<keyword evidence="8 17" id="KW-0812">Transmembrane</keyword>
<evidence type="ECO:0000256" key="5">
    <source>
        <dbReference type="ARBA" id="ARBA00016767"/>
    </source>
</evidence>
<proteinExistence type="inferred from homology"/>
<organism evidence="18 19">
    <name type="scientific">Mugilogobius chulae</name>
    <name type="common">yellowstripe goby</name>
    <dbReference type="NCBI Taxonomy" id="88201"/>
    <lineage>
        <taxon>Eukaryota</taxon>
        <taxon>Metazoa</taxon>
        <taxon>Chordata</taxon>
        <taxon>Craniata</taxon>
        <taxon>Vertebrata</taxon>
        <taxon>Euteleostomi</taxon>
        <taxon>Actinopterygii</taxon>
        <taxon>Neopterygii</taxon>
        <taxon>Teleostei</taxon>
        <taxon>Neoteleostei</taxon>
        <taxon>Acanthomorphata</taxon>
        <taxon>Gobiaria</taxon>
        <taxon>Gobiiformes</taxon>
        <taxon>Gobioidei</taxon>
        <taxon>Gobiidae</taxon>
        <taxon>Gobionellinae</taxon>
        <taxon>Mugilogobius</taxon>
    </lineage>
</organism>
<dbReference type="Pfam" id="PF15088">
    <property type="entry name" value="NADH_dh_m_C1"/>
    <property type="match status" value="1"/>
</dbReference>
<evidence type="ECO:0000256" key="3">
    <source>
        <dbReference type="ARBA" id="ARBA00008713"/>
    </source>
</evidence>
<keyword evidence="13" id="KW-0496">Mitochondrion</keyword>
<evidence type="ECO:0000256" key="8">
    <source>
        <dbReference type="ARBA" id="ARBA00022692"/>
    </source>
</evidence>
<evidence type="ECO:0000256" key="14">
    <source>
        <dbReference type="ARBA" id="ARBA00023136"/>
    </source>
</evidence>
<evidence type="ECO:0000256" key="2">
    <source>
        <dbReference type="ARBA" id="ARBA00004434"/>
    </source>
</evidence>
<accession>A0AAW0PAC9</accession>
<evidence type="ECO:0000313" key="18">
    <source>
        <dbReference type="EMBL" id="KAK7922036.1"/>
    </source>
</evidence>
<evidence type="ECO:0000256" key="11">
    <source>
        <dbReference type="ARBA" id="ARBA00022982"/>
    </source>
</evidence>
<keyword evidence="19" id="KW-1185">Reference proteome</keyword>
<comment type="subunit">
    <text evidence="4">Complex I is composed of 45 different subunits.</text>
</comment>
<comment type="similarity">
    <text evidence="3">Belongs to the complex I NDUFC1 subunit family.</text>
</comment>
<dbReference type="InterPro" id="IPR026192">
    <property type="entry name" value="NDUFC1"/>
</dbReference>
<reference evidence="19" key="1">
    <citation type="submission" date="2024-04" db="EMBL/GenBank/DDBJ databases">
        <title>Salinicola lusitanus LLJ914,a marine bacterium isolated from the Okinawa Trough.</title>
        <authorList>
            <person name="Li J."/>
        </authorList>
    </citation>
    <scope>NUCLEOTIDE SEQUENCE [LARGE SCALE GENOMIC DNA]</scope>
</reference>
<keyword evidence="6" id="KW-0813">Transport</keyword>
<comment type="subcellular location">
    <subcellularLocation>
        <location evidence="2">Mitochondrion inner membrane</location>
        <topology evidence="2">Single-pass membrane protein</topology>
    </subcellularLocation>
</comment>
<dbReference type="PANTHER" id="PTHR17097:SF0">
    <property type="entry name" value="NADH DEHYDROGENASE [UBIQUINONE] 1 SUBUNIT C1, MITOCHONDRIAL"/>
    <property type="match status" value="1"/>
</dbReference>
<dbReference type="EMBL" id="JBBPFD010000006">
    <property type="protein sequence ID" value="KAK7922036.1"/>
    <property type="molecule type" value="Genomic_DNA"/>
</dbReference>
<protein>
    <recommendedName>
        <fullName evidence="5">NADH dehydrogenase [ubiquinone] 1 subunit C1, mitochondrial</fullName>
    </recommendedName>
    <alternativeName>
        <fullName evidence="15">Complex I-KFYI</fullName>
    </alternativeName>
    <alternativeName>
        <fullName evidence="16">NADH-ubiquinone oxidoreductase KFYI subunit</fullName>
    </alternativeName>
</protein>
<keyword evidence="7" id="KW-0679">Respiratory chain</keyword>
<dbReference type="PANTHER" id="PTHR17097">
    <property type="entry name" value="NADH-UBIQUINONE OXIDOREDUCTASE KFYI SUBUNIT"/>
    <property type="match status" value="1"/>
</dbReference>
<evidence type="ECO:0000256" key="6">
    <source>
        <dbReference type="ARBA" id="ARBA00022448"/>
    </source>
</evidence>
<sequence length="69" mass="7795">MSLGRLLSRTVLNNTVGSRTMFTSSKPDYSNPNWVRVGLALGSTVFIWGLLLKQHRTDVLEYKVRNGLE</sequence>
<evidence type="ECO:0000256" key="10">
    <source>
        <dbReference type="ARBA" id="ARBA00022946"/>
    </source>
</evidence>
<evidence type="ECO:0000256" key="1">
    <source>
        <dbReference type="ARBA" id="ARBA00003195"/>
    </source>
</evidence>
<evidence type="ECO:0000256" key="9">
    <source>
        <dbReference type="ARBA" id="ARBA00022792"/>
    </source>
</evidence>
<comment type="function">
    <text evidence="1">Accessory subunit of the mitochondrial membrane respiratory chain NADH dehydrogenase (Complex I), that is believed not to be involved in catalysis. Complex I functions in the transfer of electrons from NADH to the respiratory chain. The immediate electron acceptor for the enzyme is believed to be ubiquinone.</text>
</comment>
<keyword evidence="12 17" id="KW-1133">Transmembrane helix</keyword>
<dbReference type="GO" id="GO:0045271">
    <property type="term" value="C:respiratory chain complex I"/>
    <property type="evidence" value="ECO:0007669"/>
    <property type="project" value="InterPro"/>
</dbReference>
<keyword evidence="10" id="KW-0809">Transit peptide</keyword>
<dbReference type="GO" id="GO:0005743">
    <property type="term" value="C:mitochondrial inner membrane"/>
    <property type="evidence" value="ECO:0007669"/>
    <property type="project" value="UniProtKB-SubCell"/>
</dbReference>
<gene>
    <name evidence="18" type="ORF">WMY93_008938</name>
</gene>
<feature type="transmembrane region" description="Helical" evidence="17">
    <location>
        <begin position="34"/>
        <end position="52"/>
    </location>
</feature>
<name>A0AAW0PAC9_9GOBI</name>
<evidence type="ECO:0000256" key="12">
    <source>
        <dbReference type="ARBA" id="ARBA00022989"/>
    </source>
</evidence>
<evidence type="ECO:0000256" key="13">
    <source>
        <dbReference type="ARBA" id="ARBA00023128"/>
    </source>
</evidence>
<comment type="caution">
    <text evidence="18">The sequence shown here is derived from an EMBL/GenBank/DDBJ whole genome shotgun (WGS) entry which is preliminary data.</text>
</comment>
<evidence type="ECO:0000256" key="16">
    <source>
        <dbReference type="ARBA" id="ARBA00032841"/>
    </source>
</evidence>
<evidence type="ECO:0000256" key="7">
    <source>
        <dbReference type="ARBA" id="ARBA00022660"/>
    </source>
</evidence>
<evidence type="ECO:0000256" key="15">
    <source>
        <dbReference type="ARBA" id="ARBA00030166"/>
    </source>
</evidence>
<keyword evidence="14 17" id="KW-0472">Membrane</keyword>
<evidence type="ECO:0000313" key="19">
    <source>
        <dbReference type="Proteomes" id="UP001460270"/>
    </source>
</evidence>
<dbReference type="Proteomes" id="UP001460270">
    <property type="component" value="Unassembled WGS sequence"/>
</dbReference>
<keyword evidence="9" id="KW-0999">Mitochondrion inner membrane</keyword>
<dbReference type="AlphaFoldDB" id="A0AAW0PAC9"/>
<evidence type="ECO:0000256" key="17">
    <source>
        <dbReference type="SAM" id="Phobius"/>
    </source>
</evidence>
<evidence type="ECO:0000256" key="4">
    <source>
        <dbReference type="ARBA" id="ARBA00011533"/>
    </source>
</evidence>
<keyword evidence="11" id="KW-0249">Electron transport</keyword>